<dbReference type="SUPFAM" id="SSF52172">
    <property type="entry name" value="CheY-like"/>
    <property type="match status" value="1"/>
</dbReference>
<dbReference type="PIRSF" id="PIRSF006171">
    <property type="entry name" value="RR_citrat_malat"/>
    <property type="match status" value="1"/>
</dbReference>
<reference evidence="12 13" key="1">
    <citation type="submission" date="2017-07" db="EMBL/GenBank/DDBJ databases">
        <title>First draft Genome Sequence of Nocardia cerradoensis isolated from human infection.</title>
        <authorList>
            <person name="Carrasco G."/>
        </authorList>
    </citation>
    <scope>NUCLEOTIDE SEQUENCE [LARGE SCALE GENOMIC DNA]</scope>
    <source>
        <strain evidence="12 13">CNM20130759</strain>
    </source>
</reference>
<keyword evidence="2 9" id="KW-0963">Cytoplasm</keyword>
<dbReference type="EMBL" id="NGAF01000023">
    <property type="protein sequence ID" value="OXR41031.1"/>
    <property type="molecule type" value="Genomic_DNA"/>
</dbReference>
<dbReference type="Pfam" id="PF00072">
    <property type="entry name" value="Response_reg"/>
    <property type="match status" value="1"/>
</dbReference>
<keyword evidence="13" id="KW-1185">Reference proteome</keyword>
<keyword evidence="4 9" id="KW-0902">Two-component regulatory system</keyword>
<sequence length="234" mass="25407">MTRPPIRVLIVEDEPRIAEAHHSYVARVTGFEPVGVAATGRDAIRTATQAAAAGTPIDLVLMDLGLPDIGGLEVTAALARLRPRPDVIAITSARDLEMVRAAVAHGIALYLLKPFTFAAFRDKLERYLEFRAALPAGDATLTQHDIDRALSALRTADPRAAAPKGIAPQTLQEISRAVREAPDGLSATETGRAVGVSRVTAWRYLEQLATDGVVERRSDYGRAGRPQVRYVWRR</sequence>
<dbReference type="Gene3D" id="3.40.50.2300">
    <property type="match status" value="1"/>
</dbReference>
<evidence type="ECO:0000313" key="12">
    <source>
        <dbReference type="EMBL" id="OXR41031.1"/>
    </source>
</evidence>
<keyword evidence="6 9" id="KW-0238">DNA-binding</keyword>
<feature type="domain" description="Response regulatory" evidence="11">
    <location>
        <begin position="7"/>
        <end position="128"/>
    </location>
</feature>
<evidence type="ECO:0000256" key="7">
    <source>
        <dbReference type="ARBA" id="ARBA00023159"/>
    </source>
</evidence>
<evidence type="ECO:0000256" key="6">
    <source>
        <dbReference type="ARBA" id="ARBA00023125"/>
    </source>
</evidence>
<dbReference type="AlphaFoldDB" id="A0A231GWZ3"/>
<comment type="subcellular location">
    <subcellularLocation>
        <location evidence="1 9">Cytoplasm</location>
    </subcellularLocation>
</comment>
<evidence type="ECO:0000256" key="3">
    <source>
        <dbReference type="ARBA" id="ARBA00022553"/>
    </source>
</evidence>
<dbReference type="Gene3D" id="1.10.10.10">
    <property type="entry name" value="Winged helix-like DNA-binding domain superfamily/Winged helix DNA-binding domain"/>
    <property type="match status" value="1"/>
</dbReference>
<organism evidence="12 13">
    <name type="scientific">Nocardia cerradoensis</name>
    <dbReference type="NCBI Taxonomy" id="85688"/>
    <lineage>
        <taxon>Bacteria</taxon>
        <taxon>Bacillati</taxon>
        <taxon>Actinomycetota</taxon>
        <taxon>Actinomycetes</taxon>
        <taxon>Mycobacteriales</taxon>
        <taxon>Nocardiaceae</taxon>
        <taxon>Nocardia</taxon>
    </lineage>
</organism>
<evidence type="ECO:0000256" key="10">
    <source>
        <dbReference type="PROSITE-ProRule" id="PRU00169"/>
    </source>
</evidence>
<evidence type="ECO:0000256" key="1">
    <source>
        <dbReference type="ARBA" id="ARBA00004496"/>
    </source>
</evidence>
<comment type="caution">
    <text evidence="12">The sequence shown here is derived from an EMBL/GenBank/DDBJ whole genome shotgun (WGS) entry which is preliminary data.</text>
</comment>
<evidence type="ECO:0000256" key="9">
    <source>
        <dbReference type="PIRNR" id="PIRNR006171"/>
    </source>
</evidence>
<dbReference type="InterPro" id="IPR036388">
    <property type="entry name" value="WH-like_DNA-bd_sf"/>
</dbReference>
<dbReference type="InterPro" id="IPR011006">
    <property type="entry name" value="CheY-like_superfamily"/>
</dbReference>
<dbReference type="PANTHER" id="PTHR45526:SF1">
    <property type="entry name" value="TRANSCRIPTIONAL REGULATORY PROTEIN DCUR-RELATED"/>
    <property type="match status" value="1"/>
</dbReference>
<protein>
    <recommendedName>
        <fullName evidence="9">Transcriptional regulatory protein</fullName>
    </recommendedName>
</protein>
<dbReference type="InterPro" id="IPR036390">
    <property type="entry name" value="WH_DNA-bd_sf"/>
</dbReference>
<keyword evidence="3 10" id="KW-0597">Phosphoprotein</keyword>
<dbReference type="SMART" id="SM00448">
    <property type="entry name" value="REC"/>
    <property type="match status" value="1"/>
</dbReference>
<dbReference type="GO" id="GO:0003700">
    <property type="term" value="F:DNA-binding transcription factor activity"/>
    <property type="evidence" value="ECO:0007669"/>
    <property type="project" value="InterPro"/>
</dbReference>
<dbReference type="SUPFAM" id="SSF46785">
    <property type="entry name" value="Winged helix' DNA-binding domain"/>
    <property type="match status" value="1"/>
</dbReference>
<accession>A0A231GWZ3</accession>
<keyword evidence="8 9" id="KW-0804">Transcription</keyword>
<dbReference type="InterPro" id="IPR001789">
    <property type="entry name" value="Sig_transdc_resp-reg_receiver"/>
</dbReference>
<feature type="modified residue" description="4-aspartylphosphate" evidence="10">
    <location>
        <position position="63"/>
    </location>
</feature>
<evidence type="ECO:0000256" key="5">
    <source>
        <dbReference type="ARBA" id="ARBA00023015"/>
    </source>
</evidence>
<dbReference type="GO" id="GO:0000156">
    <property type="term" value="F:phosphorelay response regulator activity"/>
    <property type="evidence" value="ECO:0007669"/>
    <property type="project" value="TreeGrafter"/>
</dbReference>
<dbReference type="InterPro" id="IPR024187">
    <property type="entry name" value="Sig_transdc_resp-reg_cit/mal"/>
</dbReference>
<name>A0A231GWZ3_9NOCA</name>
<evidence type="ECO:0000256" key="8">
    <source>
        <dbReference type="ARBA" id="ARBA00023163"/>
    </source>
</evidence>
<dbReference type="GO" id="GO:0005737">
    <property type="term" value="C:cytoplasm"/>
    <property type="evidence" value="ECO:0007669"/>
    <property type="project" value="UniProtKB-SubCell"/>
</dbReference>
<keyword evidence="5 9" id="KW-0805">Transcription regulation</keyword>
<keyword evidence="7 9" id="KW-0010">Activator</keyword>
<dbReference type="GO" id="GO:0003677">
    <property type="term" value="F:DNA binding"/>
    <property type="evidence" value="ECO:0007669"/>
    <property type="project" value="UniProtKB-KW"/>
</dbReference>
<evidence type="ECO:0000259" key="11">
    <source>
        <dbReference type="PROSITE" id="PS50110"/>
    </source>
</evidence>
<gene>
    <name evidence="12" type="primary">dcuR</name>
    <name evidence="12" type="ORF">B7C42_06801</name>
</gene>
<dbReference type="RefSeq" id="WP_094027799.1">
    <property type="nucleotide sequence ID" value="NZ_NGAF01000023.1"/>
</dbReference>
<dbReference type="Proteomes" id="UP000215506">
    <property type="component" value="Unassembled WGS sequence"/>
</dbReference>
<evidence type="ECO:0000256" key="4">
    <source>
        <dbReference type="ARBA" id="ARBA00023012"/>
    </source>
</evidence>
<dbReference type="PANTHER" id="PTHR45526">
    <property type="entry name" value="TRANSCRIPTIONAL REGULATORY PROTEIN DPIA"/>
    <property type="match status" value="1"/>
</dbReference>
<evidence type="ECO:0000256" key="2">
    <source>
        <dbReference type="ARBA" id="ARBA00022490"/>
    </source>
</evidence>
<dbReference type="InterPro" id="IPR051271">
    <property type="entry name" value="2C-system_Tx_regulators"/>
</dbReference>
<evidence type="ECO:0000313" key="13">
    <source>
        <dbReference type="Proteomes" id="UP000215506"/>
    </source>
</evidence>
<dbReference type="PROSITE" id="PS50110">
    <property type="entry name" value="RESPONSE_REGULATORY"/>
    <property type="match status" value="1"/>
</dbReference>
<proteinExistence type="predicted"/>